<dbReference type="Pfam" id="PF00588">
    <property type="entry name" value="SpoU_methylase"/>
    <property type="match status" value="1"/>
</dbReference>
<reference evidence="5 6" key="1">
    <citation type="submission" date="2024-03" db="EMBL/GenBank/DDBJ databases">
        <title>Community enrichment and isolation of bacterial strains for fucoidan degradation.</title>
        <authorList>
            <person name="Sichert A."/>
        </authorList>
    </citation>
    <scope>NUCLEOTIDE SEQUENCE [LARGE SCALE GENOMIC DNA]</scope>
    <source>
        <strain evidence="5 6">AS62</strain>
    </source>
</reference>
<dbReference type="GO" id="GO:0008168">
    <property type="term" value="F:methyltransferase activity"/>
    <property type="evidence" value="ECO:0007669"/>
    <property type="project" value="UniProtKB-KW"/>
</dbReference>
<name>A0ABU9TAK7_9HYPH</name>
<dbReference type="InterPro" id="IPR001537">
    <property type="entry name" value="SpoU_MeTrfase"/>
</dbReference>
<dbReference type="SUPFAM" id="SSF55315">
    <property type="entry name" value="L30e-like"/>
    <property type="match status" value="1"/>
</dbReference>
<evidence type="ECO:0000256" key="2">
    <source>
        <dbReference type="ARBA" id="ARBA00022603"/>
    </source>
</evidence>
<dbReference type="InterPro" id="IPR029026">
    <property type="entry name" value="tRNA_m1G_MTases_N"/>
</dbReference>
<comment type="similarity">
    <text evidence="1">Belongs to the class IV-like SAM-binding methyltransferase superfamily. RNA methyltransferase TrmH family.</text>
</comment>
<keyword evidence="2 5" id="KW-0489">Methyltransferase</keyword>
<keyword evidence="3" id="KW-0808">Transferase</keyword>
<gene>
    <name evidence="5" type="ORF">WNY59_14425</name>
</gene>
<dbReference type="Gene3D" id="3.40.1280.10">
    <property type="match status" value="1"/>
</dbReference>
<dbReference type="RefSeq" id="WP_342849017.1">
    <property type="nucleotide sequence ID" value="NZ_JBBMQO010000008.1"/>
</dbReference>
<dbReference type="Proteomes" id="UP001477870">
    <property type="component" value="Unassembled WGS sequence"/>
</dbReference>
<evidence type="ECO:0000256" key="1">
    <source>
        <dbReference type="ARBA" id="ARBA00007228"/>
    </source>
</evidence>
<dbReference type="InterPro" id="IPR029064">
    <property type="entry name" value="Ribosomal_eL30-like_sf"/>
</dbReference>
<protein>
    <submittedName>
        <fullName evidence="5">RNA methyltransferase</fullName>
    </submittedName>
</protein>
<evidence type="ECO:0000259" key="4">
    <source>
        <dbReference type="SMART" id="SM00967"/>
    </source>
</evidence>
<sequence>MSDEHTNGGRIKEITSVSNPIIKDIRLLEKKRHREETNSFIAEGMKLIIDAIDSGWTLKTLLFAASHRENDNVKNLATRAVTGGADVLIVPEKVLGTITRRDNPQMVVGIFERQLLNASGIKPEAEDVWIALDRIRDPGNLGTIMRTADAVGAKGIILVGETTDPFATETVRATMGSIFAIPVARLGEAEFIDFAKNWNGFVVGTHLAGSVDYRAPQYSGRPTLLIMGNEQSGMPPPLVDVCEQLIRIPQVGRADSLNLAIATGVCLYEVRRHALALEERESRI</sequence>
<comment type="caution">
    <text evidence="5">The sequence shown here is derived from an EMBL/GenBank/DDBJ whole genome shotgun (WGS) entry which is preliminary data.</text>
</comment>
<keyword evidence="6" id="KW-1185">Reference proteome</keyword>
<dbReference type="SMART" id="SM00967">
    <property type="entry name" value="SpoU_sub_bind"/>
    <property type="match status" value="1"/>
</dbReference>
<dbReference type="Gene3D" id="3.30.1330.30">
    <property type="match status" value="1"/>
</dbReference>
<feature type="domain" description="RNA 2-O ribose methyltransferase substrate binding" evidence="4">
    <location>
        <begin position="41"/>
        <end position="117"/>
    </location>
</feature>
<proteinExistence type="inferred from homology"/>
<dbReference type="PANTHER" id="PTHR43191">
    <property type="entry name" value="RRNA METHYLTRANSFERASE 3"/>
    <property type="match status" value="1"/>
</dbReference>
<evidence type="ECO:0000256" key="3">
    <source>
        <dbReference type="ARBA" id="ARBA00022679"/>
    </source>
</evidence>
<dbReference type="GO" id="GO:0032259">
    <property type="term" value="P:methylation"/>
    <property type="evidence" value="ECO:0007669"/>
    <property type="project" value="UniProtKB-KW"/>
</dbReference>
<dbReference type="InterPro" id="IPR053888">
    <property type="entry name" value="MRM3-like_sub_bind"/>
</dbReference>
<dbReference type="PANTHER" id="PTHR43191:SF2">
    <property type="entry name" value="RRNA METHYLTRANSFERASE 3, MITOCHONDRIAL"/>
    <property type="match status" value="1"/>
</dbReference>
<evidence type="ECO:0000313" key="6">
    <source>
        <dbReference type="Proteomes" id="UP001477870"/>
    </source>
</evidence>
<dbReference type="Pfam" id="PF22435">
    <property type="entry name" value="MRM3-like_sub_bind"/>
    <property type="match status" value="1"/>
</dbReference>
<accession>A0ABU9TAK7</accession>
<dbReference type="CDD" id="cd18095">
    <property type="entry name" value="SpoU-like_rRNA-MTase"/>
    <property type="match status" value="1"/>
</dbReference>
<organism evidence="5 6">
    <name type="scientific">Ahrensia kielensis</name>
    <dbReference type="NCBI Taxonomy" id="76980"/>
    <lineage>
        <taxon>Bacteria</taxon>
        <taxon>Pseudomonadati</taxon>
        <taxon>Pseudomonadota</taxon>
        <taxon>Alphaproteobacteria</taxon>
        <taxon>Hyphomicrobiales</taxon>
        <taxon>Ahrensiaceae</taxon>
        <taxon>Ahrensia</taxon>
    </lineage>
</organism>
<dbReference type="InterPro" id="IPR051259">
    <property type="entry name" value="rRNA_Methyltransferase"/>
</dbReference>
<dbReference type="InterPro" id="IPR029028">
    <property type="entry name" value="Alpha/beta_knot_MTases"/>
</dbReference>
<dbReference type="EMBL" id="JBBMQO010000008">
    <property type="protein sequence ID" value="MEM5502784.1"/>
    <property type="molecule type" value="Genomic_DNA"/>
</dbReference>
<dbReference type="InterPro" id="IPR013123">
    <property type="entry name" value="SpoU_subst-bd"/>
</dbReference>
<dbReference type="SUPFAM" id="SSF75217">
    <property type="entry name" value="alpha/beta knot"/>
    <property type="match status" value="1"/>
</dbReference>
<evidence type="ECO:0000313" key="5">
    <source>
        <dbReference type="EMBL" id="MEM5502784.1"/>
    </source>
</evidence>